<protein>
    <submittedName>
        <fullName evidence="3">Uncharacterized protein</fullName>
    </submittedName>
</protein>
<feature type="region of interest" description="Disordered" evidence="1">
    <location>
        <begin position="51"/>
        <end position="75"/>
    </location>
</feature>
<dbReference type="RefSeq" id="XP_062622473.1">
    <property type="nucleotide sequence ID" value="XM_062766489.1"/>
</dbReference>
<keyword evidence="4" id="KW-1185">Reference proteome</keyword>
<evidence type="ECO:0000256" key="1">
    <source>
        <dbReference type="SAM" id="MobiDB-lite"/>
    </source>
</evidence>
<evidence type="ECO:0000313" key="3">
    <source>
        <dbReference type="EMBL" id="WOO76441.1"/>
    </source>
</evidence>
<dbReference type="AlphaFoldDB" id="A0AAF0Y2N5"/>
<keyword evidence="2" id="KW-0732">Signal</keyword>
<gene>
    <name evidence="3" type="ORF">LOC62_01G000062</name>
</gene>
<feature type="signal peptide" evidence="2">
    <location>
        <begin position="1"/>
        <end position="18"/>
    </location>
</feature>
<reference evidence="3" key="1">
    <citation type="submission" date="2023-10" db="EMBL/GenBank/DDBJ databases">
        <authorList>
            <person name="Noh H."/>
        </authorList>
    </citation>
    <scope>NUCLEOTIDE SEQUENCE</scope>
    <source>
        <strain evidence="3">DUCC4014</strain>
    </source>
</reference>
<evidence type="ECO:0000313" key="4">
    <source>
        <dbReference type="Proteomes" id="UP000827549"/>
    </source>
</evidence>
<accession>A0AAF0Y2N5</accession>
<dbReference type="Proteomes" id="UP000827549">
    <property type="component" value="Chromosome 1"/>
</dbReference>
<organism evidence="3 4">
    <name type="scientific">Vanrija pseudolonga</name>
    <dbReference type="NCBI Taxonomy" id="143232"/>
    <lineage>
        <taxon>Eukaryota</taxon>
        <taxon>Fungi</taxon>
        <taxon>Dikarya</taxon>
        <taxon>Basidiomycota</taxon>
        <taxon>Agaricomycotina</taxon>
        <taxon>Tremellomycetes</taxon>
        <taxon>Trichosporonales</taxon>
        <taxon>Trichosporonaceae</taxon>
        <taxon>Vanrija</taxon>
    </lineage>
</organism>
<feature type="chain" id="PRO_5042188349" evidence="2">
    <location>
        <begin position="19"/>
        <end position="143"/>
    </location>
</feature>
<evidence type="ECO:0000256" key="2">
    <source>
        <dbReference type="SAM" id="SignalP"/>
    </source>
</evidence>
<dbReference type="EMBL" id="CP086714">
    <property type="protein sequence ID" value="WOO76441.1"/>
    <property type="molecule type" value="Genomic_DNA"/>
</dbReference>
<sequence length="143" mass="15448">MKLSLALLAATAATLATALPADQPISLAPREDHTEAANHAYELALKAAEGRVQSPNDVEAAPEPPAGSNDKRQWPPNYGYPYTITTTPCYFGPNMFLPVMATYPPNTDVAITCKTNSGFYNIGGMCYTPWWNISPNVVINVKC</sequence>
<dbReference type="GeneID" id="87803324"/>
<proteinExistence type="predicted"/>
<name>A0AAF0Y2N5_9TREE</name>